<dbReference type="Pfam" id="PF00155">
    <property type="entry name" value="Aminotran_1_2"/>
    <property type="match status" value="1"/>
</dbReference>
<evidence type="ECO:0000256" key="1">
    <source>
        <dbReference type="ARBA" id="ARBA00001933"/>
    </source>
</evidence>
<proteinExistence type="inferred from homology"/>
<evidence type="ECO:0000256" key="5">
    <source>
        <dbReference type="ARBA" id="ARBA00037974"/>
    </source>
</evidence>
<dbReference type="InterPro" id="IPR004839">
    <property type="entry name" value="Aminotransferase_I/II_large"/>
</dbReference>
<dbReference type="EMBL" id="JARMAB010000012">
    <property type="protein sequence ID" value="MED1203411.1"/>
    <property type="molecule type" value="Genomic_DNA"/>
</dbReference>
<evidence type="ECO:0000259" key="6">
    <source>
        <dbReference type="Pfam" id="PF00155"/>
    </source>
</evidence>
<accession>A0ABU6MFG5</accession>
<sequence>MNYDFNESINRLNTASIKWDEVENLFGAADILPMWVADMDFRCPQPVVDALKNRVEQGIYGYTTRPASYFDAVIHWMKKRHKWDIEKDWICHAPGVVPALGFIVQAYTNPGDKIIIQPPVYQPFTNVITQNGREVLENPLLFDNGTYKMDYDDLETKAKSGAKMIILSSPHNPVGRVWTKEELTRLGEICIQNNVLVVSDEIHFDLVYKGHIHTPFASIFKEFAMNSIICTAPSKTFNLAGIKASNIIIPNPDLRETYTAKLNQLFLNSSSTFGIAATEAAYRFGDEWLDQLLDYLQGSRDFLLDYTEKHLNGIKAVKPEGTYLVWLDCRELGMDAKALEAFMQKEAKVAFNEGYIFGSGGEGFTRVNIACPRSVLEEGLRRIAEALRKMRGSGT</sequence>
<evidence type="ECO:0000256" key="2">
    <source>
        <dbReference type="ARBA" id="ARBA00012224"/>
    </source>
</evidence>
<evidence type="ECO:0000313" key="7">
    <source>
        <dbReference type="EMBL" id="MED1203411.1"/>
    </source>
</evidence>
<dbReference type="CDD" id="cd00609">
    <property type="entry name" value="AAT_like"/>
    <property type="match status" value="1"/>
</dbReference>
<keyword evidence="7" id="KW-0032">Aminotransferase</keyword>
<dbReference type="InterPro" id="IPR015424">
    <property type="entry name" value="PyrdxlP-dep_Trfase"/>
</dbReference>
<dbReference type="InterPro" id="IPR051798">
    <property type="entry name" value="Class-II_PLP-Dep_Aminotrans"/>
</dbReference>
<dbReference type="InterPro" id="IPR015422">
    <property type="entry name" value="PyrdxlP-dep_Trfase_small"/>
</dbReference>
<dbReference type="RefSeq" id="WP_066268860.1">
    <property type="nucleotide sequence ID" value="NZ_JARMAB010000012.1"/>
</dbReference>
<feature type="domain" description="Aminotransferase class I/classII large" evidence="6">
    <location>
        <begin position="42"/>
        <end position="383"/>
    </location>
</feature>
<dbReference type="SUPFAM" id="SSF53383">
    <property type="entry name" value="PLP-dependent transferases"/>
    <property type="match status" value="1"/>
</dbReference>
<dbReference type="Gene3D" id="3.90.1150.10">
    <property type="entry name" value="Aspartate Aminotransferase, domain 1"/>
    <property type="match status" value="1"/>
</dbReference>
<evidence type="ECO:0000256" key="4">
    <source>
        <dbReference type="ARBA" id="ARBA00023239"/>
    </source>
</evidence>
<dbReference type="PANTHER" id="PTHR43525">
    <property type="entry name" value="PROTEIN MALY"/>
    <property type="match status" value="1"/>
</dbReference>
<evidence type="ECO:0000256" key="3">
    <source>
        <dbReference type="ARBA" id="ARBA00022898"/>
    </source>
</evidence>
<dbReference type="EC" id="4.4.1.13" evidence="2"/>
<protein>
    <recommendedName>
        <fullName evidence="2">cysteine-S-conjugate beta-lyase</fullName>
        <ecNumber evidence="2">4.4.1.13</ecNumber>
    </recommendedName>
</protein>
<dbReference type="Proteomes" id="UP001341444">
    <property type="component" value="Unassembled WGS sequence"/>
</dbReference>
<gene>
    <name evidence="7" type="ORF">P4T90_10005</name>
</gene>
<keyword evidence="3" id="KW-0663">Pyridoxal phosphate</keyword>
<dbReference type="InterPro" id="IPR027619">
    <property type="entry name" value="C-S_lyase_PatB-like"/>
</dbReference>
<organism evidence="7 8">
    <name type="scientific">Heyndrickxia acidicola</name>
    <dbReference type="NCBI Taxonomy" id="209389"/>
    <lineage>
        <taxon>Bacteria</taxon>
        <taxon>Bacillati</taxon>
        <taxon>Bacillota</taxon>
        <taxon>Bacilli</taxon>
        <taxon>Bacillales</taxon>
        <taxon>Bacillaceae</taxon>
        <taxon>Heyndrickxia</taxon>
    </lineage>
</organism>
<comment type="similarity">
    <text evidence="5">Belongs to the class-II pyridoxal-phosphate-dependent aminotransferase family. MalY/PatB cystathionine beta-lyase subfamily.</text>
</comment>
<keyword evidence="7" id="KW-0808">Transferase</keyword>
<comment type="caution">
    <text evidence="7">The sequence shown here is derived from an EMBL/GenBank/DDBJ whole genome shotgun (WGS) entry which is preliminary data.</text>
</comment>
<dbReference type="GO" id="GO:0008483">
    <property type="term" value="F:transaminase activity"/>
    <property type="evidence" value="ECO:0007669"/>
    <property type="project" value="UniProtKB-KW"/>
</dbReference>
<dbReference type="Gene3D" id="3.40.640.10">
    <property type="entry name" value="Type I PLP-dependent aspartate aminotransferase-like (Major domain)"/>
    <property type="match status" value="1"/>
</dbReference>
<name>A0ABU6MFG5_9BACI</name>
<comment type="cofactor">
    <cofactor evidence="1">
        <name>pyridoxal 5'-phosphate</name>
        <dbReference type="ChEBI" id="CHEBI:597326"/>
    </cofactor>
</comment>
<dbReference type="NCBIfam" id="TIGR04350">
    <property type="entry name" value="C_S_lyase_PatB"/>
    <property type="match status" value="1"/>
</dbReference>
<dbReference type="InterPro" id="IPR015421">
    <property type="entry name" value="PyrdxlP-dep_Trfase_major"/>
</dbReference>
<dbReference type="PANTHER" id="PTHR43525:SF1">
    <property type="entry name" value="PROTEIN MALY"/>
    <property type="match status" value="1"/>
</dbReference>
<evidence type="ECO:0000313" key="8">
    <source>
        <dbReference type="Proteomes" id="UP001341444"/>
    </source>
</evidence>
<keyword evidence="4" id="KW-0456">Lyase</keyword>
<reference evidence="7 8" key="1">
    <citation type="submission" date="2023-03" db="EMBL/GenBank/DDBJ databases">
        <title>Bacillus Genome Sequencing.</title>
        <authorList>
            <person name="Dunlap C."/>
        </authorList>
    </citation>
    <scope>NUCLEOTIDE SEQUENCE [LARGE SCALE GENOMIC DNA]</scope>
    <source>
        <strain evidence="7 8">B-23453</strain>
    </source>
</reference>
<keyword evidence="8" id="KW-1185">Reference proteome</keyword>